<gene>
    <name evidence="2" type="ORF">H4Bulk46477_000003</name>
</gene>
<feature type="transmembrane region" description="Helical" evidence="1">
    <location>
        <begin position="9"/>
        <end position="29"/>
    </location>
</feature>
<evidence type="ECO:0000256" key="1">
    <source>
        <dbReference type="SAM" id="Phobius"/>
    </source>
</evidence>
<organism evidence="2">
    <name type="scientific">Leviviridae sp</name>
    <dbReference type="NCBI Taxonomy" id="2027243"/>
    <lineage>
        <taxon>Viruses</taxon>
        <taxon>Riboviria</taxon>
        <taxon>Orthornavirae</taxon>
        <taxon>Lenarviricota</taxon>
        <taxon>Leviviricetes</taxon>
        <taxon>Norzivirales</taxon>
        <taxon>Fiersviridae</taxon>
    </lineage>
</organism>
<sequence length="31" mass="3503">MENRDITDFTILCVVTTFILIVITLYILATG</sequence>
<evidence type="ECO:0000313" key="2">
    <source>
        <dbReference type="EMBL" id="QDH87556.1"/>
    </source>
</evidence>
<name>A0A514D1R6_9VIRU</name>
<proteinExistence type="predicted"/>
<accession>A0A514D1R6</accession>
<dbReference type="EMBL" id="MN033470">
    <property type="protein sequence ID" value="QDH87556.1"/>
    <property type="molecule type" value="Genomic_RNA"/>
</dbReference>
<keyword evidence="1" id="KW-1133">Transmembrane helix</keyword>
<reference evidence="2" key="1">
    <citation type="submission" date="2019-05" db="EMBL/GenBank/DDBJ databases">
        <title>Metatranscriptomic reconstruction reveals RNA viruses with the potential to shape carbon cycling in soil.</title>
        <authorList>
            <person name="Starr E.P."/>
            <person name="Nuccio E."/>
            <person name="Pett-Ridge J."/>
            <person name="Banfield J.F."/>
            <person name="Firestone M.K."/>
        </authorList>
    </citation>
    <scope>NUCLEOTIDE SEQUENCE</scope>
    <source>
        <strain evidence="2">H4_Bulk_46_scaffold_477</strain>
    </source>
</reference>
<keyword evidence="1" id="KW-0472">Membrane</keyword>
<protein>
    <submittedName>
        <fullName evidence="2">Uncharacterized protein</fullName>
    </submittedName>
</protein>
<keyword evidence="1" id="KW-0812">Transmembrane</keyword>